<organism evidence="4 5">
    <name type="scientific">Pseudogracilibacillus auburnensis</name>
    <dbReference type="NCBI Taxonomy" id="1494959"/>
    <lineage>
        <taxon>Bacteria</taxon>
        <taxon>Bacillati</taxon>
        <taxon>Bacillota</taxon>
        <taxon>Bacilli</taxon>
        <taxon>Bacillales</taxon>
        <taxon>Bacillaceae</taxon>
        <taxon>Pseudogracilibacillus</taxon>
    </lineage>
</organism>
<evidence type="ECO:0000256" key="1">
    <source>
        <dbReference type="ARBA" id="ARBA00007661"/>
    </source>
</evidence>
<evidence type="ECO:0000256" key="2">
    <source>
        <dbReference type="ARBA" id="ARBA00023002"/>
    </source>
</evidence>
<dbReference type="Pfam" id="PF00368">
    <property type="entry name" value="HMG-CoA_red"/>
    <property type="match status" value="1"/>
</dbReference>
<evidence type="ECO:0000313" key="4">
    <source>
        <dbReference type="EMBL" id="PXW87933.1"/>
    </source>
</evidence>
<dbReference type="CDD" id="cd00644">
    <property type="entry name" value="HMG-CoA_reductase_classII"/>
    <property type="match status" value="1"/>
</dbReference>
<comment type="catalytic activity">
    <reaction evidence="3">
        <text>(R)-mevalonate + 2 NAD(+) + CoA = (3S)-3-hydroxy-3-methylglutaryl-CoA + 2 NADH + 2 H(+)</text>
        <dbReference type="Rhea" id="RHEA:14833"/>
        <dbReference type="ChEBI" id="CHEBI:15378"/>
        <dbReference type="ChEBI" id="CHEBI:36464"/>
        <dbReference type="ChEBI" id="CHEBI:43074"/>
        <dbReference type="ChEBI" id="CHEBI:57287"/>
        <dbReference type="ChEBI" id="CHEBI:57540"/>
        <dbReference type="ChEBI" id="CHEBI:57945"/>
        <dbReference type="EC" id="1.1.1.88"/>
    </reaction>
</comment>
<dbReference type="InterPro" id="IPR009029">
    <property type="entry name" value="HMG_CoA_Rdtase_sub-bd_dom_sf"/>
</dbReference>
<sequence>MTSRISGFYHLTPLERLDKISETVDLSDEEKTTLLDKGLSVQQADQMIENVIGTFPIPLGIAVNFKVNGEDVFIPMATEEASVVAAASNAAKLTYQTGGFTTSTTGSIMRGQIQIINVKNPYHTLAKIYEKKEDIIQLCNEQDQTLVALGGGAKDIEVFVLEKNKMVVVHVLVDTRDAMGANAVNTMLEAVAPLIEEISKAEVVLRILSNLADKRIVRARATFENLFNNKKDEVERFLSAYKLAMIDPYRAATHNKGIMNGISAVALATGNDTRAIEAGAHAYAASSGVYRSLSHWELGDDGHIIGTIELPLVVGIVGGATQTHPVAKLALKLMKIKSAEQLAGIIAATGLAQNFAALRALATDGIQKGHMKLHARNMALMAGAKMEQVDKVIQQAAEKETFNFDTMKEIVESQQN</sequence>
<comment type="similarity">
    <text evidence="1 3">Belongs to the HMG-CoA reductase family.</text>
</comment>
<dbReference type="GO" id="GO:0004420">
    <property type="term" value="F:hydroxymethylglutaryl-CoA reductase (NADPH) activity"/>
    <property type="evidence" value="ECO:0007669"/>
    <property type="project" value="InterPro"/>
</dbReference>
<keyword evidence="3" id="KW-0520">NAD</keyword>
<comment type="pathway">
    <text evidence="3">Metabolic intermediate metabolism; (R)-mevalonate degradation; (S)-3-hydroxy-3-methylglutaryl-CoA from (R)-mevalonate: step 1/1.</text>
</comment>
<dbReference type="InterPro" id="IPR023074">
    <property type="entry name" value="HMG_CoA_Rdtase_cat_sf"/>
</dbReference>
<dbReference type="UniPathway" id="UPA00257">
    <property type="reaction ID" value="UER00367"/>
</dbReference>
<dbReference type="OrthoDB" id="9764892at2"/>
<gene>
    <name evidence="4" type="ORF">DFR56_10483</name>
</gene>
<dbReference type="PROSITE" id="PS01192">
    <property type="entry name" value="HMG_COA_REDUCTASE_3"/>
    <property type="match status" value="1"/>
</dbReference>
<dbReference type="InterPro" id="IPR023076">
    <property type="entry name" value="HMG_CoA_Rdtase_CS"/>
</dbReference>
<dbReference type="AlphaFoldDB" id="A0A2V3W0U1"/>
<reference evidence="4 5" key="1">
    <citation type="submission" date="2018-05" db="EMBL/GenBank/DDBJ databases">
        <title>Genomic Encyclopedia of Type Strains, Phase IV (KMG-IV): sequencing the most valuable type-strain genomes for metagenomic binning, comparative biology and taxonomic classification.</title>
        <authorList>
            <person name="Goeker M."/>
        </authorList>
    </citation>
    <scope>NUCLEOTIDE SEQUENCE [LARGE SCALE GENOMIC DNA]</scope>
    <source>
        <strain evidence="4 5">DSM 28556</strain>
    </source>
</reference>
<evidence type="ECO:0000313" key="5">
    <source>
        <dbReference type="Proteomes" id="UP000247978"/>
    </source>
</evidence>
<dbReference type="GO" id="GO:0015936">
    <property type="term" value="P:coenzyme A metabolic process"/>
    <property type="evidence" value="ECO:0007669"/>
    <property type="project" value="InterPro"/>
</dbReference>
<dbReference type="InterPro" id="IPR002202">
    <property type="entry name" value="HMG_CoA_Rdtase"/>
</dbReference>
<dbReference type="PROSITE" id="PS00066">
    <property type="entry name" value="HMG_COA_REDUCTASE_1"/>
    <property type="match status" value="1"/>
</dbReference>
<dbReference type="PROSITE" id="PS50065">
    <property type="entry name" value="HMG_COA_REDUCTASE_4"/>
    <property type="match status" value="1"/>
</dbReference>
<evidence type="ECO:0000256" key="3">
    <source>
        <dbReference type="RuleBase" id="RU361219"/>
    </source>
</evidence>
<protein>
    <recommendedName>
        <fullName evidence="3">3-hydroxy-3-methylglutaryl coenzyme A reductase</fullName>
        <shortName evidence="3">HMG-CoA reductase</shortName>
        <ecNumber evidence="3">1.1.1.88</ecNumber>
    </recommendedName>
</protein>
<dbReference type="InterPro" id="IPR009023">
    <property type="entry name" value="HMG_CoA_Rdtase_NAD(P)-bd_sf"/>
</dbReference>
<proteinExistence type="inferred from homology"/>
<dbReference type="RefSeq" id="WP_110394762.1">
    <property type="nucleotide sequence ID" value="NZ_JBHUHB010000001.1"/>
</dbReference>
<comment type="caution">
    <text evidence="4">The sequence shown here is derived from an EMBL/GenBank/DDBJ whole genome shotgun (WGS) entry which is preliminary data.</text>
</comment>
<accession>A0A2V3W0U1</accession>
<dbReference type="SUPFAM" id="SSF55035">
    <property type="entry name" value="NAD-binding domain of HMG-CoA reductase"/>
    <property type="match status" value="1"/>
</dbReference>
<keyword evidence="2 3" id="KW-0560">Oxidoreductase</keyword>
<dbReference type="Gene3D" id="1.10.8.660">
    <property type="match status" value="1"/>
</dbReference>
<dbReference type="EC" id="1.1.1.88" evidence="3"/>
<dbReference type="SUPFAM" id="SSF56542">
    <property type="entry name" value="Substrate-binding domain of HMG-CoA reductase"/>
    <property type="match status" value="1"/>
</dbReference>
<name>A0A2V3W0U1_9BACI</name>
<dbReference type="Proteomes" id="UP000247978">
    <property type="component" value="Unassembled WGS sequence"/>
</dbReference>
<dbReference type="PANTHER" id="PTHR10572:SF24">
    <property type="entry name" value="3-HYDROXY-3-METHYLGLUTARYL-COENZYME A REDUCTASE"/>
    <property type="match status" value="1"/>
</dbReference>
<dbReference type="PROSITE" id="PS00318">
    <property type="entry name" value="HMG_COA_REDUCTASE_2"/>
    <property type="match status" value="1"/>
</dbReference>
<dbReference type="InterPro" id="IPR004553">
    <property type="entry name" value="HMG_CoA_Rdtase_bac-typ"/>
</dbReference>
<dbReference type="PRINTS" id="PR00071">
    <property type="entry name" value="HMGCOARDTASE"/>
</dbReference>
<keyword evidence="5" id="KW-1185">Reference proteome</keyword>
<dbReference type="PANTHER" id="PTHR10572">
    <property type="entry name" value="3-HYDROXY-3-METHYLGLUTARYL-COENZYME A REDUCTASE"/>
    <property type="match status" value="1"/>
</dbReference>
<dbReference type="NCBIfam" id="TIGR00532">
    <property type="entry name" value="HMG_CoA_R_NAD"/>
    <property type="match status" value="1"/>
</dbReference>
<dbReference type="Gene3D" id="3.90.770.10">
    <property type="entry name" value="3-hydroxy-3-methylglutaryl-coenzyme A Reductase, Chain A, domain 2"/>
    <property type="match status" value="2"/>
</dbReference>
<dbReference type="EMBL" id="QJJQ01000004">
    <property type="protein sequence ID" value="PXW87933.1"/>
    <property type="molecule type" value="Genomic_DNA"/>
</dbReference>
<dbReference type="GO" id="GO:0140643">
    <property type="term" value="F:hydroxymethylglutaryl-CoA reductase (NADH) activity"/>
    <property type="evidence" value="ECO:0007669"/>
    <property type="project" value="UniProtKB-EC"/>
</dbReference>